<reference evidence="1 2" key="1">
    <citation type="submission" date="2016-10" db="EMBL/GenBank/DDBJ databases">
        <authorList>
            <person name="de Groot N.N."/>
        </authorList>
    </citation>
    <scope>NUCLEOTIDE SEQUENCE [LARGE SCALE GENOMIC DNA]</scope>
    <source>
        <strain evidence="1 2">DSM 12992</strain>
    </source>
</reference>
<protein>
    <submittedName>
        <fullName evidence="1">Uncharacterized protein</fullName>
    </submittedName>
</protein>
<accession>A0A1I1QPK1</accession>
<organism evidence="1 2">
    <name type="scientific">Clostridium uliginosum</name>
    <dbReference type="NCBI Taxonomy" id="119641"/>
    <lineage>
        <taxon>Bacteria</taxon>
        <taxon>Bacillati</taxon>
        <taxon>Bacillota</taxon>
        <taxon>Clostridia</taxon>
        <taxon>Eubacteriales</taxon>
        <taxon>Clostridiaceae</taxon>
        <taxon>Clostridium</taxon>
    </lineage>
</organism>
<keyword evidence="2" id="KW-1185">Reference proteome</keyword>
<sequence>MHSLGTYIYIGVAYNRMNLDRYIECYDMEYCDEW</sequence>
<proteinExistence type="predicted"/>
<gene>
    <name evidence="1" type="ORF">SAMN05421842_12628</name>
</gene>
<evidence type="ECO:0000313" key="2">
    <source>
        <dbReference type="Proteomes" id="UP000199263"/>
    </source>
</evidence>
<dbReference type="EMBL" id="FOMG01000026">
    <property type="protein sequence ID" value="SFD23955.1"/>
    <property type="molecule type" value="Genomic_DNA"/>
</dbReference>
<dbReference type="AlphaFoldDB" id="A0A1I1QPK1"/>
<name>A0A1I1QPK1_9CLOT</name>
<dbReference type="STRING" id="119641.SAMN05421842_12628"/>
<dbReference type="Proteomes" id="UP000199263">
    <property type="component" value="Unassembled WGS sequence"/>
</dbReference>
<evidence type="ECO:0000313" key="1">
    <source>
        <dbReference type="EMBL" id="SFD23955.1"/>
    </source>
</evidence>